<comment type="caution">
    <text evidence="1">The sequence shown here is derived from an EMBL/GenBank/DDBJ whole genome shotgun (WGS) entry which is preliminary data.</text>
</comment>
<gene>
    <name evidence="1" type="ORF">NLU14_19435</name>
</gene>
<organism evidence="1 2">
    <name type="scientific">Marinobacter iranensis</name>
    <dbReference type="NCBI Taxonomy" id="2962607"/>
    <lineage>
        <taxon>Bacteria</taxon>
        <taxon>Pseudomonadati</taxon>
        <taxon>Pseudomonadota</taxon>
        <taxon>Gammaproteobacteria</taxon>
        <taxon>Pseudomonadales</taxon>
        <taxon>Marinobacteraceae</taxon>
        <taxon>Marinobacter</taxon>
    </lineage>
</organism>
<proteinExistence type="predicted"/>
<dbReference type="RefSeq" id="WP_275709689.1">
    <property type="nucleotide sequence ID" value="NZ_JANCMW010000016.1"/>
</dbReference>
<sequence>MKWFFSYLVSLYFLWRAIDLEAMVAKEWAALAFDAALRARKSTVNGALV</sequence>
<reference evidence="1" key="1">
    <citation type="submission" date="2022-07" db="EMBL/GenBank/DDBJ databases">
        <title>Marinobacter iranensis a new bacterium isolate from a hipersaline lake in Iran.</title>
        <authorList>
            <person name="Mohammad A.M.A."/>
            <person name="Cristina S.-P."/>
            <person name="Antonio V."/>
        </authorList>
    </citation>
    <scope>NUCLEOTIDE SEQUENCE</scope>
    <source>
        <strain evidence="1">71-i</strain>
    </source>
</reference>
<dbReference type="Proteomes" id="UP001143391">
    <property type="component" value="Unassembled WGS sequence"/>
</dbReference>
<evidence type="ECO:0000313" key="1">
    <source>
        <dbReference type="EMBL" id="MDF0752407.1"/>
    </source>
</evidence>
<name>A0ABT5YFD6_9GAMM</name>
<keyword evidence="2" id="KW-1185">Reference proteome</keyword>
<evidence type="ECO:0000313" key="2">
    <source>
        <dbReference type="Proteomes" id="UP001143391"/>
    </source>
</evidence>
<accession>A0ABT5YFD6</accession>
<dbReference type="EMBL" id="JANCMW010000016">
    <property type="protein sequence ID" value="MDF0752407.1"/>
    <property type="molecule type" value="Genomic_DNA"/>
</dbReference>
<protein>
    <submittedName>
        <fullName evidence="1">Uncharacterized protein</fullName>
    </submittedName>
</protein>